<sequence>MIQLQYVFTRVLTKIVFLIEIRLKIVLNSKTKKEAIDKAKSHLWFYIECVDGFFIQTKTKNKHKKQMSDTNKQPKFKGIFQLNEGSENYKNLLRSFLLTKPLYIATLMYKTLKEYDTHSFLEIVSTQKLEELKVSLKLMAVLYPNFKEIKFLDFETIKVDFNKFSSKQKEFEAEKLNHFLNWRLDINCIEKPIIEKCFLEKIEEKSSTNNDKRMVTDKLIKILILSNFVGENVTDKMKPVEKNKLVETINKTNFNLTGNVNGYSILLHLIENINEKSEGKFYQIFNRLTKNEEFSYKNLFKKSTKGEEIFQQNLSKFFSNFVQAKYFALALALKQIVKVEEEENISEILKNGNLIKLDISEEEIKKIKLIEGNFVLIENLMNNLSINEICNLMILEKIGYNKNEFKLNLEREMRKLMLDLDFKC</sequence>
<keyword evidence="1" id="KW-1185">Reference proteome</keyword>
<organism evidence="1 2">
    <name type="scientific">Meloidogyne floridensis</name>
    <dbReference type="NCBI Taxonomy" id="298350"/>
    <lineage>
        <taxon>Eukaryota</taxon>
        <taxon>Metazoa</taxon>
        <taxon>Ecdysozoa</taxon>
        <taxon>Nematoda</taxon>
        <taxon>Chromadorea</taxon>
        <taxon>Rhabditida</taxon>
        <taxon>Tylenchina</taxon>
        <taxon>Tylenchomorpha</taxon>
        <taxon>Tylenchoidea</taxon>
        <taxon>Meloidogynidae</taxon>
        <taxon>Meloidogyninae</taxon>
        <taxon>Meloidogyne</taxon>
    </lineage>
</organism>
<accession>A0A915PHQ3</accession>
<dbReference type="AlphaFoldDB" id="A0A915PHQ3"/>
<evidence type="ECO:0000313" key="1">
    <source>
        <dbReference type="Proteomes" id="UP000887560"/>
    </source>
</evidence>
<protein>
    <submittedName>
        <fullName evidence="2">Uncharacterized protein</fullName>
    </submittedName>
</protein>
<dbReference type="Proteomes" id="UP000887560">
    <property type="component" value="Unplaced"/>
</dbReference>
<name>A0A915PHQ3_9BILA</name>
<proteinExistence type="predicted"/>
<reference evidence="2" key="1">
    <citation type="submission" date="2022-11" db="UniProtKB">
        <authorList>
            <consortium name="WormBaseParasite"/>
        </authorList>
    </citation>
    <scope>IDENTIFICATION</scope>
</reference>
<dbReference type="WBParaSite" id="scf7180000424932.g14292">
    <property type="protein sequence ID" value="scf7180000424932.g14292"/>
    <property type="gene ID" value="scf7180000424932.g14292"/>
</dbReference>
<evidence type="ECO:0000313" key="2">
    <source>
        <dbReference type="WBParaSite" id="scf7180000424932.g14292"/>
    </source>
</evidence>